<feature type="domain" description="ABC transporter" evidence="5">
    <location>
        <begin position="4"/>
        <end position="230"/>
    </location>
</feature>
<accession>A0A936YQ86</accession>
<dbReference type="RefSeq" id="WP_201663272.1">
    <property type="nucleotide sequence ID" value="NZ_JAEQNC010000015.1"/>
</dbReference>
<dbReference type="Proteomes" id="UP000633219">
    <property type="component" value="Unassembled WGS sequence"/>
</dbReference>
<gene>
    <name evidence="6" type="ORF">JJB09_22175</name>
</gene>
<dbReference type="Pfam" id="PF00005">
    <property type="entry name" value="ABC_tran"/>
    <property type="match status" value="1"/>
</dbReference>
<dbReference type="GO" id="GO:0005524">
    <property type="term" value="F:ATP binding"/>
    <property type="evidence" value="ECO:0007669"/>
    <property type="project" value="UniProtKB-KW"/>
</dbReference>
<dbReference type="InterPro" id="IPR015856">
    <property type="entry name" value="ABC_transpr_CbiO/EcfA_su"/>
</dbReference>
<dbReference type="InterPro" id="IPR027417">
    <property type="entry name" value="P-loop_NTPase"/>
</dbReference>
<protein>
    <submittedName>
        <fullName evidence="6">ABC transporter ATP-binding protein</fullName>
    </submittedName>
</protein>
<keyword evidence="3" id="KW-0547">Nucleotide-binding</keyword>
<proteinExistence type="inferred from homology"/>
<evidence type="ECO:0000256" key="3">
    <source>
        <dbReference type="ARBA" id="ARBA00022741"/>
    </source>
</evidence>
<evidence type="ECO:0000259" key="5">
    <source>
        <dbReference type="PROSITE" id="PS50893"/>
    </source>
</evidence>
<evidence type="ECO:0000256" key="1">
    <source>
        <dbReference type="ARBA" id="ARBA00005417"/>
    </source>
</evidence>
<keyword evidence="2" id="KW-0813">Transport</keyword>
<dbReference type="GO" id="GO:0042626">
    <property type="term" value="F:ATPase-coupled transmembrane transporter activity"/>
    <property type="evidence" value="ECO:0007669"/>
    <property type="project" value="TreeGrafter"/>
</dbReference>
<dbReference type="PANTHER" id="PTHR43553">
    <property type="entry name" value="HEAVY METAL TRANSPORTER"/>
    <property type="match status" value="1"/>
</dbReference>
<dbReference type="GO" id="GO:0016887">
    <property type="term" value="F:ATP hydrolysis activity"/>
    <property type="evidence" value="ECO:0007669"/>
    <property type="project" value="InterPro"/>
</dbReference>
<comment type="similarity">
    <text evidence="1">Belongs to the ABC transporter superfamily.</text>
</comment>
<dbReference type="EMBL" id="JAEQNC010000015">
    <property type="protein sequence ID" value="MBL0374725.1"/>
    <property type="molecule type" value="Genomic_DNA"/>
</dbReference>
<name>A0A936YQ86_9HYPH</name>
<dbReference type="InterPro" id="IPR003593">
    <property type="entry name" value="AAA+_ATPase"/>
</dbReference>
<reference evidence="6" key="1">
    <citation type="submission" date="2021-01" db="EMBL/GenBank/DDBJ databases">
        <title>Rhizobium sp. strain KVB221 16S ribosomal RNA gene Genome sequencing and assembly.</title>
        <authorList>
            <person name="Kang M."/>
        </authorList>
    </citation>
    <scope>NUCLEOTIDE SEQUENCE</scope>
    <source>
        <strain evidence="6">KVB221</strain>
    </source>
</reference>
<dbReference type="InterPro" id="IPR050095">
    <property type="entry name" value="ECF_ABC_transporter_ATP-bd"/>
</dbReference>
<evidence type="ECO:0000313" key="6">
    <source>
        <dbReference type="EMBL" id="MBL0374725.1"/>
    </source>
</evidence>
<dbReference type="SUPFAM" id="SSF52540">
    <property type="entry name" value="P-loop containing nucleoside triphosphate hydrolases"/>
    <property type="match status" value="1"/>
</dbReference>
<dbReference type="PROSITE" id="PS50893">
    <property type="entry name" value="ABC_TRANSPORTER_2"/>
    <property type="match status" value="1"/>
</dbReference>
<dbReference type="AlphaFoldDB" id="A0A936YQ86"/>
<sequence length="239" mass="26010">MPGIRLDAASYAVTGREILSNLSFTLTERRIAVIGRNGSGKTTLLRLMAGLIAPSSGTVQVEGMDPARDRKAMLDRLGILFQNPDHQIIFPTVGEELAFGLKQQGRTSDEAAGLVSDLLARHGRTHWEKAPVQTLSHGQRHFLCLLAILAMQPATILLDEPFAGFDMPTIARMSRMFDALPQRLIAITHAPHTAANADRVLWLEAGRIRADGRPGDVLPQFEAEMARMGAVDADTDLAL</sequence>
<organism evidence="6 7">
    <name type="scientific">Rhizobium setariae</name>
    <dbReference type="NCBI Taxonomy" id="2801340"/>
    <lineage>
        <taxon>Bacteria</taxon>
        <taxon>Pseudomonadati</taxon>
        <taxon>Pseudomonadota</taxon>
        <taxon>Alphaproteobacteria</taxon>
        <taxon>Hyphomicrobiales</taxon>
        <taxon>Rhizobiaceae</taxon>
        <taxon>Rhizobium/Agrobacterium group</taxon>
        <taxon>Rhizobium</taxon>
    </lineage>
</organism>
<comment type="caution">
    <text evidence="6">The sequence shown here is derived from an EMBL/GenBank/DDBJ whole genome shotgun (WGS) entry which is preliminary data.</text>
</comment>
<dbReference type="InterPro" id="IPR003439">
    <property type="entry name" value="ABC_transporter-like_ATP-bd"/>
</dbReference>
<dbReference type="GO" id="GO:0043190">
    <property type="term" value="C:ATP-binding cassette (ABC) transporter complex"/>
    <property type="evidence" value="ECO:0007669"/>
    <property type="project" value="TreeGrafter"/>
</dbReference>
<dbReference type="Gene3D" id="3.40.50.300">
    <property type="entry name" value="P-loop containing nucleotide triphosphate hydrolases"/>
    <property type="match status" value="1"/>
</dbReference>
<keyword evidence="7" id="KW-1185">Reference proteome</keyword>
<dbReference type="CDD" id="cd03225">
    <property type="entry name" value="ABC_cobalt_CbiO_domain1"/>
    <property type="match status" value="1"/>
</dbReference>
<evidence type="ECO:0000313" key="7">
    <source>
        <dbReference type="Proteomes" id="UP000633219"/>
    </source>
</evidence>
<dbReference type="SMART" id="SM00382">
    <property type="entry name" value="AAA"/>
    <property type="match status" value="1"/>
</dbReference>
<dbReference type="PANTHER" id="PTHR43553:SF24">
    <property type="entry name" value="ENERGY-COUPLING FACTOR TRANSPORTER ATP-BINDING PROTEIN ECFA1"/>
    <property type="match status" value="1"/>
</dbReference>
<evidence type="ECO:0000256" key="2">
    <source>
        <dbReference type="ARBA" id="ARBA00022448"/>
    </source>
</evidence>
<keyword evidence="4 6" id="KW-0067">ATP-binding</keyword>
<evidence type="ECO:0000256" key="4">
    <source>
        <dbReference type="ARBA" id="ARBA00022840"/>
    </source>
</evidence>